<evidence type="ECO:0008006" key="3">
    <source>
        <dbReference type="Google" id="ProtNLM"/>
    </source>
</evidence>
<name>A0A3P6TWH7_CYLGO</name>
<proteinExistence type="predicted"/>
<evidence type="ECO:0000313" key="2">
    <source>
        <dbReference type="Proteomes" id="UP000271889"/>
    </source>
</evidence>
<dbReference type="Proteomes" id="UP000271889">
    <property type="component" value="Unassembled WGS sequence"/>
</dbReference>
<gene>
    <name evidence="1" type="ORF">CGOC_LOCUS6612</name>
</gene>
<accession>A0A3P6TWH7</accession>
<sequence length="108" mass="12513">MNGYDFKEKEEGIYESSDEANMTQRCEICNKVIAGKRNWCVFLKYLLQRDLYQLRSKHIAGKKHKNVLRLLKRQQKAAIAIACAEESSTNGLLTDCLEDTGIKRSWEK</sequence>
<organism evidence="1 2">
    <name type="scientific">Cylicostephanus goldi</name>
    <name type="common">Nematode worm</name>
    <dbReference type="NCBI Taxonomy" id="71465"/>
    <lineage>
        <taxon>Eukaryota</taxon>
        <taxon>Metazoa</taxon>
        <taxon>Ecdysozoa</taxon>
        <taxon>Nematoda</taxon>
        <taxon>Chromadorea</taxon>
        <taxon>Rhabditida</taxon>
        <taxon>Rhabditina</taxon>
        <taxon>Rhabditomorpha</taxon>
        <taxon>Strongyloidea</taxon>
        <taxon>Strongylidae</taxon>
        <taxon>Cylicostephanus</taxon>
    </lineage>
</organism>
<dbReference type="EMBL" id="UYRV01021861">
    <property type="protein sequence ID" value="VDK70384.1"/>
    <property type="molecule type" value="Genomic_DNA"/>
</dbReference>
<reference evidence="1 2" key="1">
    <citation type="submission" date="2018-11" db="EMBL/GenBank/DDBJ databases">
        <authorList>
            <consortium name="Pathogen Informatics"/>
        </authorList>
    </citation>
    <scope>NUCLEOTIDE SEQUENCE [LARGE SCALE GENOMIC DNA]</scope>
</reference>
<keyword evidence="2" id="KW-1185">Reference proteome</keyword>
<protein>
    <recommendedName>
        <fullName evidence="3">U1-type domain-containing protein</fullName>
    </recommendedName>
</protein>
<dbReference type="AlphaFoldDB" id="A0A3P6TWH7"/>
<dbReference type="OrthoDB" id="775260at2759"/>
<evidence type="ECO:0000313" key="1">
    <source>
        <dbReference type="EMBL" id="VDK70384.1"/>
    </source>
</evidence>